<protein>
    <recommendedName>
        <fullName evidence="5">Dual-action ribosomal maturation protein DarP</fullName>
    </recommendedName>
    <alternativeName>
        <fullName evidence="5">Large ribosomal subunit assembly factor DarP</fullName>
    </alternativeName>
</protein>
<comment type="subcellular location">
    <subcellularLocation>
        <location evidence="5">Cytoplasm</location>
    </subcellularLocation>
    <text evidence="5">Associates with late stage pre-50S ribosomal subunits.</text>
</comment>
<dbReference type="GO" id="GO:0019843">
    <property type="term" value="F:rRNA binding"/>
    <property type="evidence" value="ECO:0007669"/>
    <property type="project" value="UniProtKB-UniRule"/>
</dbReference>
<evidence type="ECO:0000256" key="4">
    <source>
        <dbReference type="ARBA" id="ARBA00022884"/>
    </source>
</evidence>
<dbReference type="AlphaFoldDB" id="A0A143HL82"/>
<evidence type="ECO:0000256" key="5">
    <source>
        <dbReference type="HAMAP-Rule" id="MF_00765"/>
    </source>
</evidence>
<comment type="similarity">
    <text evidence="5">Belongs to the DarP family.</text>
</comment>
<dbReference type="Pfam" id="PF04751">
    <property type="entry name" value="DarP"/>
    <property type="match status" value="1"/>
</dbReference>
<keyword evidence="4 5" id="KW-0694">RNA-binding</keyword>
<dbReference type="GO" id="GO:0005829">
    <property type="term" value="C:cytosol"/>
    <property type="evidence" value="ECO:0007669"/>
    <property type="project" value="TreeGrafter"/>
</dbReference>
<dbReference type="KEGG" id="mthd:A3224_04990"/>
<dbReference type="HAMAP" id="MF_00765">
    <property type="entry name" value="DarP"/>
    <property type="match status" value="1"/>
</dbReference>
<evidence type="ECO:0000256" key="3">
    <source>
        <dbReference type="ARBA" id="ARBA00022730"/>
    </source>
</evidence>
<dbReference type="RefSeq" id="WP_067152191.1">
    <property type="nucleotide sequence ID" value="NZ_CP014864.1"/>
</dbReference>
<dbReference type="PANTHER" id="PTHR38101">
    <property type="entry name" value="UPF0307 PROTEIN YJGA"/>
    <property type="match status" value="1"/>
</dbReference>
<gene>
    <name evidence="5" type="primary">darP</name>
    <name evidence="6" type="ORF">A3224_04990</name>
</gene>
<evidence type="ECO:0000256" key="1">
    <source>
        <dbReference type="ARBA" id="ARBA00022490"/>
    </source>
</evidence>
<dbReference type="Gene3D" id="1.10.60.30">
    <property type="entry name" value="PSPTO4464-like domains"/>
    <property type="match status" value="2"/>
</dbReference>
<comment type="function">
    <text evidence="5">Member of a network of 50S ribosomal subunit biogenesis factors which assembles along the 30S-50S interface, preventing incorrect 23S rRNA structures from forming. Promotes peptidyl transferase center (PTC) maturation.</text>
</comment>
<evidence type="ECO:0000256" key="2">
    <source>
        <dbReference type="ARBA" id="ARBA00022517"/>
    </source>
</evidence>
<keyword evidence="7" id="KW-1185">Reference proteome</keyword>
<dbReference type="SUPFAM" id="SSF158710">
    <property type="entry name" value="PSPTO4464-like"/>
    <property type="match status" value="1"/>
</dbReference>
<proteinExistence type="inferred from homology"/>
<keyword evidence="1 5" id="KW-0963">Cytoplasm</keyword>
<dbReference type="GO" id="GO:1902626">
    <property type="term" value="P:assembly of large subunit precursor of preribosome"/>
    <property type="evidence" value="ECO:0007669"/>
    <property type="project" value="UniProtKB-UniRule"/>
</dbReference>
<dbReference type="EMBL" id="CP014864">
    <property type="protein sequence ID" value="AMX02022.1"/>
    <property type="molecule type" value="Genomic_DNA"/>
</dbReference>
<dbReference type="NCBIfam" id="NF003593">
    <property type="entry name" value="PRK05255.1-1"/>
    <property type="match status" value="1"/>
</dbReference>
<dbReference type="PANTHER" id="PTHR38101:SF1">
    <property type="entry name" value="UPF0307 PROTEIN YJGA"/>
    <property type="match status" value="1"/>
</dbReference>
<accession>A0A143HL82</accession>
<dbReference type="OrthoDB" id="5293604at2"/>
<name>A0A143HL82_MICTH</name>
<dbReference type="InterPro" id="IPR023153">
    <property type="entry name" value="DarP_sf"/>
</dbReference>
<evidence type="ECO:0000313" key="6">
    <source>
        <dbReference type="EMBL" id="AMX02022.1"/>
    </source>
</evidence>
<dbReference type="Proteomes" id="UP000076077">
    <property type="component" value="Chromosome"/>
</dbReference>
<evidence type="ECO:0000313" key="7">
    <source>
        <dbReference type="Proteomes" id="UP000076077"/>
    </source>
</evidence>
<dbReference type="GeneID" id="76607406"/>
<dbReference type="STRING" id="252514.A3224_04990"/>
<sequence>MEEFDDYEEELPKSKTQLKKEMHQLQELGKRLTELSAAQLAEVPLDGDLREAVETLHRIKSNEARRRQLQYIGRLMRSADVDAIEKVLERFKERDQQHLRFDKMAGDWRERLLQEGNAAQSDFFDRYPHADHQQLRQLIRDSQREIKNNKPPTNQRKLFRYLRDFFIQASQ</sequence>
<dbReference type="PIRSF" id="PIRSF016183">
    <property type="entry name" value="UCP016183"/>
    <property type="match status" value="1"/>
</dbReference>
<dbReference type="CDD" id="cd16331">
    <property type="entry name" value="YjgA-like"/>
    <property type="match status" value="1"/>
</dbReference>
<keyword evidence="2 5" id="KW-0690">Ribosome biogenesis</keyword>
<dbReference type="GO" id="GO:0043022">
    <property type="term" value="F:ribosome binding"/>
    <property type="evidence" value="ECO:0007669"/>
    <property type="project" value="UniProtKB-UniRule"/>
</dbReference>
<keyword evidence="3 5" id="KW-0699">rRNA-binding</keyword>
<reference evidence="7" key="1">
    <citation type="submission" date="2016-03" db="EMBL/GenBank/DDBJ databases">
        <authorList>
            <person name="Lee Y.-S."/>
            <person name="Choi Y.-L."/>
        </authorList>
    </citation>
    <scope>NUCLEOTIDE SEQUENCE [LARGE SCALE GENOMIC DNA]</scope>
    <source>
        <strain evidence="7">DAU221</strain>
    </source>
</reference>
<organism evidence="6 7">
    <name type="scientific">Microbulbifer thermotolerans</name>
    <dbReference type="NCBI Taxonomy" id="252514"/>
    <lineage>
        <taxon>Bacteria</taxon>
        <taxon>Pseudomonadati</taxon>
        <taxon>Pseudomonadota</taxon>
        <taxon>Gammaproteobacteria</taxon>
        <taxon>Cellvibrionales</taxon>
        <taxon>Microbulbiferaceae</taxon>
        <taxon>Microbulbifer</taxon>
    </lineage>
</organism>
<dbReference type="InterPro" id="IPR006839">
    <property type="entry name" value="DarP"/>
</dbReference>